<dbReference type="SUPFAM" id="SSF50729">
    <property type="entry name" value="PH domain-like"/>
    <property type="match status" value="1"/>
</dbReference>
<protein>
    <recommendedName>
        <fullName evidence="5">PH domain-containing protein</fullName>
    </recommendedName>
</protein>
<dbReference type="CDD" id="cd01264">
    <property type="entry name" value="PH_MELT_VEPH1"/>
    <property type="match status" value="1"/>
</dbReference>
<dbReference type="InterPro" id="IPR011993">
    <property type="entry name" value="PH-like_dom_sf"/>
</dbReference>
<keyword evidence="3" id="KW-1003">Cell membrane</keyword>
<dbReference type="OrthoDB" id="5869902at2759"/>
<dbReference type="InterPro" id="IPR001849">
    <property type="entry name" value="PH_domain"/>
</dbReference>
<reference evidence="6" key="1">
    <citation type="submission" date="2020-11" db="EMBL/GenBank/DDBJ databases">
        <authorList>
            <person name="Tran Van P."/>
        </authorList>
    </citation>
    <scope>NUCLEOTIDE SEQUENCE</scope>
</reference>
<feature type="domain" description="PH" evidence="5">
    <location>
        <begin position="814"/>
        <end position="914"/>
    </location>
</feature>
<dbReference type="AlphaFoldDB" id="A0A7R9QC15"/>
<dbReference type="InterPro" id="IPR016024">
    <property type="entry name" value="ARM-type_fold"/>
</dbReference>
<dbReference type="InterPro" id="IPR039888">
    <property type="entry name" value="Melted-like"/>
</dbReference>
<dbReference type="GO" id="GO:0010314">
    <property type="term" value="F:phosphatidylinositol-5-phosphate binding"/>
    <property type="evidence" value="ECO:0007669"/>
    <property type="project" value="TreeGrafter"/>
</dbReference>
<dbReference type="SUPFAM" id="SSF48371">
    <property type="entry name" value="ARM repeat"/>
    <property type="match status" value="1"/>
</dbReference>
<name>A0A7R9QC15_9ACAR</name>
<gene>
    <name evidence="6" type="ORF">ONB1V03_LOCUS2305</name>
</gene>
<evidence type="ECO:0000313" key="6">
    <source>
        <dbReference type="EMBL" id="CAD7639953.1"/>
    </source>
</evidence>
<keyword evidence="4" id="KW-0472">Membrane</keyword>
<keyword evidence="7" id="KW-1185">Reference proteome</keyword>
<comment type="subcellular location">
    <subcellularLocation>
        <location evidence="1">Cell membrane</location>
        <topology evidence="1">Peripheral membrane protein</topology>
        <orientation evidence="1">Cytoplasmic side</orientation>
    </subcellularLocation>
</comment>
<dbReference type="EMBL" id="CAJPVJ010000511">
    <property type="protein sequence ID" value="CAG2162714.1"/>
    <property type="molecule type" value="Genomic_DNA"/>
</dbReference>
<dbReference type="EMBL" id="OC915336">
    <property type="protein sequence ID" value="CAD7639953.1"/>
    <property type="molecule type" value="Genomic_DNA"/>
</dbReference>
<accession>A0A7R9QC15</accession>
<evidence type="ECO:0000256" key="2">
    <source>
        <dbReference type="ARBA" id="ARBA00010187"/>
    </source>
</evidence>
<comment type="similarity">
    <text evidence="2">Belongs to the MELT/VEPH family.</text>
</comment>
<dbReference type="PROSITE" id="PS50003">
    <property type="entry name" value="PH_DOMAIN"/>
    <property type="match status" value="1"/>
</dbReference>
<evidence type="ECO:0000256" key="3">
    <source>
        <dbReference type="ARBA" id="ARBA00022475"/>
    </source>
</evidence>
<dbReference type="Proteomes" id="UP000728032">
    <property type="component" value="Unassembled WGS sequence"/>
</dbReference>
<dbReference type="PANTHER" id="PTHR21630:SF10">
    <property type="entry name" value="VENTRICULAR ZONE-EXPRESSED PH DOMAIN-CONTAINING PROTEIN HOMOLOG 1"/>
    <property type="match status" value="1"/>
</dbReference>
<evidence type="ECO:0000313" key="7">
    <source>
        <dbReference type="Proteomes" id="UP000728032"/>
    </source>
</evidence>
<dbReference type="GO" id="GO:0005886">
    <property type="term" value="C:plasma membrane"/>
    <property type="evidence" value="ECO:0007669"/>
    <property type="project" value="UniProtKB-SubCell"/>
</dbReference>
<evidence type="ECO:0000256" key="4">
    <source>
        <dbReference type="ARBA" id="ARBA00023136"/>
    </source>
</evidence>
<organism evidence="6">
    <name type="scientific">Oppiella nova</name>
    <dbReference type="NCBI Taxonomy" id="334625"/>
    <lineage>
        <taxon>Eukaryota</taxon>
        <taxon>Metazoa</taxon>
        <taxon>Ecdysozoa</taxon>
        <taxon>Arthropoda</taxon>
        <taxon>Chelicerata</taxon>
        <taxon>Arachnida</taxon>
        <taxon>Acari</taxon>
        <taxon>Acariformes</taxon>
        <taxon>Sarcoptiformes</taxon>
        <taxon>Oribatida</taxon>
        <taxon>Brachypylina</taxon>
        <taxon>Oppioidea</taxon>
        <taxon>Oppiidae</taxon>
        <taxon>Oppiella</taxon>
    </lineage>
</organism>
<proteinExistence type="inferred from homology"/>
<dbReference type="SMART" id="SM00233">
    <property type="entry name" value="PH"/>
    <property type="match status" value="1"/>
</dbReference>
<evidence type="ECO:0000256" key="1">
    <source>
        <dbReference type="ARBA" id="ARBA00004413"/>
    </source>
</evidence>
<dbReference type="Gene3D" id="2.30.29.30">
    <property type="entry name" value="Pleckstrin-homology domain (PH domain)/Phosphotyrosine-binding domain (PTB)"/>
    <property type="match status" value="1"/>
</dbReference>
<evidence type="ECO:0000259" key="5">
    <source>
        <dbReference type="PROSITE" id="PS50003"/>
    </source>
</evidence>
<dbReference type="GO" id="GO:0009966">
    <property type="term" value="P:regulation of signal transduction"/>
    <property type="evidence" value="ECO:0007669"/>
    <property type="project" value="TreeGrafter"/>
</dbReference>
<dbReference type="Pfam" id="PF00169">
    <property type="entry name" value="PH"/>
    <property type="match status" value="1"/>
</dbReference>
<dbReference type="PANTHER" id="PTHR21630">
    <property type="entry name" value="VEPH-A/MELTED"/>
    <property type="match status" value="1"/>
</dbReference>
<sequence>MHQLFVEVLAKRDLSKAGDLFSIDDKSIVADLSELIHHIQKISSADSFLDKHNDQSVVEICLTRITSAIRYDILTSHPIPSTRSPTLLFFHFMSSLHSFRILLLICIFRDTGTIEEHAGALVALLESCLLHDLKPSNKDEDPPHAKIASDVVSCIFLNHSKKSVMRLSVPIAVKLLHRGNKELSRNLSSYLSLAAINNADILSPHIQPIIDSIIGGNYSLARVLPKIYAVNKEPIHDHIMALLCLLPQCDTPEKLSLLNLFTLISKNKPSILESNLPQFSDCLTQSQTAYPTLQIFLNMAQTNPKPFLEYVHKVVSASELQTGMLSIAAQFLGLVGKLNPNKGRDCLKFLTNQLSKSDLSTMITLLREIKSIVEVFPTLLPSFLPQIVSQTENSTSSTVQSYLQQISSINNTNNSSNSNAITIVRVNCDNPSNGINGQLNSTGSNAHSYSTQTNNNNNSKKISSFNDCILPSPLKSIGSNRLGTSNIHVIHRSIPRLHIVSGGHIIGRNSSSNVHRSLTALMMANPSTSRHHMNRMSIESVNATTPTSSQKSASSSYLTALHERELAAKSSKAVATSADSQLQSHVQNVTSSSSSSSHYNLKLSKSEIISNSNIKIRDKSTNATIGSQMGQQNRVSVFEPYPMRDAVQHFCEKHIDKIKAYMQKIFVKIPLPVKCTIEERKAKKVAKLHFVCQGKGEHCLYSKTYFIMKTRNARIWIHLMFLALQAKATSALCTRETSVNALKNCWDILKADNKTFLTLVTSSFPSAKDQDLLNAELRSKRYFDVFEFNAIVQIWGCFLCNHPERANGFLKSNEPVIEGQLKEKKGKWKLFRRWRTRYFTLSGIQLSYREGNGEKDGEPVEIGQIQSVRAIGSSRGRTIPKAFEIFTNEKTYVLKAKNSLNNEQWVQCLSIAMAHSQAKEANPKVMVFSII</sequence>